<dbReference type="EMBL" id="SMFL01000021">
    <property type="protein sequence ID" value="TDE09164.1"/>
    <property type="molecule type" value="Genomic_DNA"/>
</dbReference>
<proteinExistence type="predicted"/>
<evidence type="ECO:0000259" key="1">
    <source>
        <dbReference type="PROSITE" id="PS51736"/>
    </source>
</evidence>
<dbReference type="Pfam" id="PF00239">
    <property type="entry name" value="Resolvase"/>
    <property type="match status" value="1"/>
</dbReference>
<dbReference type="GO" id="GO:0003677">
    <property type="term" value="F:DNA binding"/>
    <property type="evidence" value="ECO:0007669"/>
    <property type="project" value="InterPro"/>
</dbReference>
<dbReference type="GO" id="GO:0000150">
    <property type="term" value="F:DNA strand exchange activity"/>
    <property type="evidence" value="ECO:0007669"/>
    <property type="project" value="InterPro"/>
</dbReference>
<dbReference type="InterPro" id="IPR006119">
    <property type="entry name" value="Resolv_N"/>
</dbReference>
<gene>
    <name evidence="2" type="ORF">E0F88_30915</name>
</gene>
<dbReference type="Gene3D" id="3.40.50.1390">
    <property type="entry name" value="Resolvase, N-terminal catalytic domain"/>
    <property type="match status" value="1"/>
</dbReference>
<organism evidence="2 3">
    <name type="scientific">Dyadobacter psychrotolerans</name>
    <dbReference type="NCBI Taxonomy" id="2541721"/>
    <lineage>
        <taxon>Bacteria</taxon>
        <taxon>Pseudomonadati</taxon>
        <taxon>Bacteroidota</taxon>
        <taxon>Cytophagia</taxon>
        <taxon>Cytophagales</taxon>
        <taxon>Spirosomataceae</taxon>
        <taxon>Dyadobacter</taxon>
    </lineage>
</organism>
<dbReference type="OrthoDB" id="9797501at2"/>
<feature type="domain" description="Resolvase/invertase-type recombinase catalytic" evidence="1">
    <location>
        <begin position="21"/>
        <end position="170"/>
    </location>
</feature>
<dbReference type="PANTHER" id="PTHR30461:SF19">
    <property type="entry name" value="SITE-SPECIFIC RECOMBINASE RESOLVASE FAMILY"/>
    <property type="match status" value="1"/>
</dbReference>
<sequence length="233" mass="26020">MSMKVLEAKSQKGDVSHLSPLAIIFTRVSKNVQNYQRQIDDLTAYAIKQGWTVTGVISEKISGSKSNEDRGGITQLMEAARLGKLKKVLVSEVSRLGRRPSQTHQVLEQLTSLKISLYIHQFNIETLLPNGKLNPAASMIFSITADMARQEKETHVERVISGIQLAKRNGQKFGRKFGPLYTEAQLLRKYSKAAKDLQLGISIRKVAKIYGISADTVQRIKKLIKTETSQLPD</sequence>
<dbReference type="PANTHER" id="PTHR30461">
    <property type="entry name" value="DNA-INVERTASE FROM LAMBDOID PROPHAGE"/>
    <property type="match status" value="1"/>
</dbReference>
<keyword evidence="3" id="KW-1185">Reference proteome</keyword>
<dbReference type="SMART" id="SM00857">
    <property type="entry name" value="Resolvase"/>
    <property type="match status" value="1"/>
</dbReference>
<dbReference type="CDD" id="cd00338">
    <property type="entry name" value="Ser_Recombinase"/>
    <property type="match status" value="1"/>
</dbReference>
<dbReference type="SUPFAM" id="SSF53041">
    <property type="entry name" value="Resolvase-like"/>
    <property type="match status" value="1"/>
</dbReference>
<dbReference type="InterPro" id="IPR036162">
    <property type="entry name" value="Resolvase-like_N_sf"/>
</dbReference>
<protein>
    <submittedName>
        <fullName evidence="2">Recombinase family protein</fullName>
    </submittedName>
</protein>
<dbReference type="AlphaFoldDB" id="A0A4R5DC44"/>
<reference evidence="2 3" key="1">
    <citation type="submission" date="2019-03" db="EMBL/GenBank/DDBJ databases">
        <title>Dyadobacter AR-3-6 sp. nov., isolated from arctic soil.</title>
        <authorList>
            <person name="Chaudhary D.K."/>
        </authorList>
    </citation>
    <scope>NUCLEOTIDE SEQUENCE [LARGE SCALE GENOMIC DNA]</scope>
    <source>
        <strain evidence="2 3">AR-3-6</strain>
    </source>
</reference>
<accession>A0A4R5DC44</accession>
<name>A0A4R5DC44_9BACT</name>
<dbReference type="InterPro" id="IPR050639">
    <property type="entry name" value="SSR_resolvase"/>
</dbReference>
<evidence type="ECO:0000313" key="3">
    <source>
        <dbReference type="Proteomes" id="UP000294850"/>
    </source>
</evidence>
<comment type="caution">
    <text evidence="2">The sequence shown here is derived from an EMBL/GenBank/DDBJ whole genome shotgun (WGS) entry which is preliminary data.</text>
</comment>
<dbReference type="Proteomes" id="UP000294850">
    <property type="component" value="Unassembled WGS sequence"/>
</dbReference>
<evidence type="ECO:0000313" key="2">
    <source>
        <dbReference type="EMBL" id="TDE09164.1"/>
    </source>
</evidence>
<dbReference type="PROSITE" id="PS51736">
    <property type="entry name" value="RECOMBINASES_3"/>
    <property type="match status" value="1"/>
</dbReference>